<evidence type="ECO:0000313" key="2">
    <source>
        <dbReference type="EMBL" id="MBF8436912.1"/>
    </source>
</evidence>
<dbReference type="InterPro" id="IPR005158">
    <property type="entry name" value="BTAD"/>
</dbReference>
<reference evidence="2" key="1">
    <citation type="submission" date="2020-11" db="EMBL/GenBank/DDBJ databases">
        <title>Halonatronomonas betainensis gen. nov., sp. nov. a novel haloalkaliphilic representative of the family Halanaerobiacae capable of betaine degradation.</title>
        <authorList>
            <person name="Boltyanskaya Y."/>
            <person name="Kevbrin V."/>
            <person name="Detkova E."/>
            <person name="Grouzdev D.S."/>
            <person name="Koziaeva V."/>
            <person name="Zhilina T."/>
        </authorList>
    </citation>
    <scope>NUCLEOTIDE SEQUENCE</scope>
    <source>
        <strain evidence="2">Z-7014</strain>
    </source>
</reference>
<dbReference type="SUPFAM" id="SSF48452">
    <property type="entry name" value="TPR-like"/>
    <property type="match status" value="1"/>
</dbReference>
<evidence type="ECO:0000313" key="3">
    <source>
        <dbReference type="Proteomes" id="UP000621436"/>
    </source>
</evidence>
<gene>
    <name evidence="2" type="ORF">I0Q91_07480</name>
</gene>
<accession>A0A931AQ73</accession>
<protein>
    <submittedName>
        <fullName evidence="2">Winged helix-turn-helix domain-containing protein</fullName>
    </submittedName>
</protein>
<dbReference type="RefSeq" id="WP_270453840.1">
    <property type="nucleotide sequence ID" value="NZ_JADPIE010000004.1"/>
</dbReference>
<keyword evidence="3" id="KW-1185">Reference proteome</keyword>
<dbReference type="InterPro" id="IPR011990">
    <property type="entry name" value="TPR-like_helical_dom_sf"/>
</dbReference>
<dbReference type="InterPro" id="IPR051677">
    <property type="entry name" value="AfsR-DnrI-RedD_regulator"/>
</dbReference>
<dbReference type="SUPFAM" id="SSF46894">
    <property type="entry name" value="C-terminal effector domain of the bipartite response regulators"/>
    <property type="match status" value="1"/>
</dbReference>
<dbReference type="InterPro" id="IPR016032">
    <property type="entry name" value="Sig_transdc_resp-reg_C-effctor"/>
</dbReference>
<sequence length="393" mass="46280">MEEELKICTLGKFELKSNDVNITEGIKLESKRWELFQYLVTNKHRSISQEEIISVLGLDENSDPVGSLSSLVYRLRNTLKEAIGSQAGDYIRRSGNAYTFNVEKSFWLDIDEFEKACELTNKAIEDNSDDWQESFEQILNLYQGDYLEEAHLCDWVWNARNYYSNQLVSTFNKLAEHLTHQNKYEELWDYYTKVNQLIGFDEDLMFGMIETLLRMGKVGFAHQKLEELIEFFEENDLIIPLKIKVLKSKFPKNNSDNPGLVLEEIKQSLEEEKAYICPPETFTDIFRLEIRRSSRESPPRFLSFFRIDGAYDETILEKVGNNLFEMITKQLRSGDIICRWNNKQIIALLTGLDESEIEKVMKRLYNSFYYLYNIPEEIELKKYFSEIEGKSKK</sequence>
<dbReference type="Gene3D" id="1.25.40.10">
    <property type="entry name" value="Tetratricopeptide repeat domain"/>
    <property type="match status" value="1"/>
</dbReference>
<dbReference type="InterPro" id="IPR029787">
    <property type="entry name" value="Nucleotide_cyclase"/>
</dbReference>
<dbReference type="EMBL" id="JADPIE010000004">
    <property type="protein sequence ID" value="MBF8436912.1"/>
    <property type="molecule type" value="Genomic_DNA"/>
</dbReference>
<comment type="caution">
    <text evidence="2">The sequence shown here is derived from an EMBL/GenBank/DDBJ whole genome shotgun (WGS) entry which is preliminary data.</text>
</comment>
<organism evidence="2 3">
    <name type="scientific">Halonatronomonas betaini</name>
    <dbReference type="NCBI Taxonomy" id="2778430"/>
    <lineage>
        <taxon>Bacteria</taxon>
        <taxon>Bacillati</taxon>
        <taxon>Bacillota</taxon>
        <taxon>Clostridia</taxon>
        <taxon>Halanaerobiales</taxon>
        <taxon>Halarsenatibacteraceae</taxon>
        <taxon>Halonatronomonas</taxon>
    </lineage>
</organism>
<evidence type="ECO:0000259" key="1">
    <source>
        <dbReference type="Pfam" id="PF03704"/>
    </source>
</evidence>
<name>A0A931AQ73_9FIRM</name>
<dbReference type="Pfam" id="PF03704">
    <property type="entry name" value="BTAD"/>
    <property type="match status" value="1"/>
</dbReference>
<dbReference type="Proteomes" id="UP000621436">
    <property type="component" value="Unassembled WGS sequence"/>
</dbReference>
<dbReference type="GO" id="GO:0003677">
    <property type="term" value="F:DNA binding"/>
    <property type="evidence" value="ECO:0007669"/>
    <property type="project" value="UniProtKB-KW"/>
</dbReference>
<dbReference type="GO" id="GO:0000160">
    <property type="term" value="P:phosphorelay signal transduction system"/>
    <property type="evidence" value="ECO:0007669"/>
    <property type="project" value="InterPro"/>
</dbReference>
<feature type="domain" description="Bacterial transcriptional activator" evidence="1">
    <location>
        <begin position="108"/>
        <end position="228"/>
    </location>
</feature>
<dbReference type="PANTHER" id="PTHR35807">
    <property type="entry name" value="TRANSCRIPTIONAL REGULATOR REDD-RELATED"/>
    <property type="match status" value="1"/>
</dbReference>
<dbReference type="InterPro" id="IPR036388">
    <property type="entry name" value="WH-like_DNA-bd_sf"/>
</dbReference>
<dbReference type="AlphaFoldDB" id="A0A931AQ73"/>
<dbReference type="GO" id="GO:0006355">
    <property type="term" value="P:regulation of DNA-templated transcription"/>
    <property type="evidence" value="ECO:0007669"/>
    <property type="project" value="InterPro"/>
</dbReference>
<dbReference type="PANTHER" id="PTHR35807:SF2">
    <property type="entry name" value="TRANSCRIPTIONAL ACTIVATOR DOMAIN"/>
    <property type="match status" value="1"/>
</dbReference>
<dbReference type="Gene3D" id="1.10.10.10">
    <property type="entry name" value="Winged helix-like DNA-binding domain superfamily/Winged helix DNA-binding domain"/>
    <property type="match status" value="1"/>
</dbReference>
<dbReference type="SUPFAM" id="SSF55073">
    <property type="entry name" value="Nucleotide cyclase"/>
    <property type="match status" value="1"/>
</dbReference>
<proteinExistence type="predicted"/>